<dbReference type="PANTHER" id="PTHR22617:SF23">
    <property type="entry name" value="CHEMOTAXIS PROTEIN CHEW"/>
    <property type="match status" value="1"/>
</dbReference>
<gene>
    <name evidence="2" type="ORF">SAMN05421687_101387</name>
</gene>
<evidence type="ECO:0000313" key="3">
    <source>
        <dbReference type="Proteomes" id="UP000187608"/>
    </source>
</evidence>
<dbReference type="GO" id="GO:0005829">
    <property type="term" value="C:cytosol"/>
    <property type="evidence" value="ECO:0007669"/>
    <property type="project" value="TreeGrafter"/>
</dbReference>
<organism evidence="2 3">
    <name type="scientific">Salimicrobium flavidum</name>
    <dbReference type="NCBI Taxonomy" id="570947"/>
    <lineage>
        <taxon>Bacteria</taxon>
        <taxon>Bacillati</taxon>
        <taxon>Bacillota</taxon>
        <taxon>Bacilli</taxon>
        <taxon>Bacillales</taxon>
        <taxon>Bacillaceae</taxon>
        <taxon>Salimicrobium</taxon>
    </lineage>
</organism>
<dbReference type="PANTHER" id="PTHR22617">
    <property type="entry name" value="CHEMOTAXIS SENSOR HISTIDINE KINASE-RELATED"/>
    <property type="match status" value="1"/>
</dbReference>
<accession>A0A1N7IKG0</accession>
<sequence length="156" mass="17538">MEEELNDFKVIVFQIEDEEYAIPVEQVHAIERMMPITRVPGTPSFVEGVMNLRGVVTPVLDLRERFGLFRNEHADHTRVIIVAIDQMSVGLVVDHANDVLDLNSSQVEPPPEVVGNVEADYIQGVAKIGKRLLVLLNLSKVLSKEEMLELKSSESY</sequence>
<dbReference type="RefSeq" id="WP_076556648.1">
    <property type="nucleotide sequence ID" value="NZ_FTOC01000001.1"/>
</dbReference>
<dbReference type="Pfam" id="PF01584">
    <property type="entry name" value="CheW"/>
    <property type="match status" value="1"/>
</dbReference>
<dbReference type="GO" id="GO:0006935">
    <property type="term" value="P:chemotaxis"/>
    <property type="evidence" value="ECO:0007669"/>
    <property type="project" value="InterPro"/>
</dbReference>
<dbReference type="STRING" id="570947.SAMN05421687_101387"/>
<dbReference type="Gene3D" id="2.30.30.40">
    <property type="entry name" value="SH3 Domains"/>
    <property type="match status" value="1"/>
</dbReference>
<dbReference type="CDD" id="cd00732">
    <property type="entry name" value="CheW"/>
    <property type="match status" value="1"/>
</dbReference>
<evidence type="ECO:0000259" key="1">
    <source>
        <dbReference type="PROSITE" id="PS50851"/>
    </source>
</evidence>
<proteinExistence type="predicted"/>
<dbReference type="InterPro" id="IPR002545">
    <property type="entry name" value="CheW-lke_dom"/>
</dbReference>
<dbReference type="SUPFAM" id="SSF50341">
    <property type="entry name" value="CheW-like"/>
    <property type="match status" value="1"/>
</dbReference>
<dbReference type="GO" id="GO:0007165">
    <property type="term" value="P:signal transduction"/>
    <property type="evidence" value="ECO:0007669"/>
    <property type="project" value="InterPro"/>
</dbReference>
<dbReference type="Proteomes" id="UP000187608">
    <property type="component" value="Unassembled WGS sequence"/>
</dbReference>
<keyword evidence="3" id="KW-1185">Reference proteome</keyword>
<name>A0A1N7IKG0_9BACI</name>
<reference evidence="3" key="1">
    <citation type="submission" date="2017-01" db="EMBL/GenBank/DDBJ databases">
        <authorList>
            <person name="Varghese N."/>
            <person name="Submissions S."/>
        </authorList>
    </citation>
    <scope>NUCLEOTIDE SEQUENCE [LARGE SCALE GENOMIC DNA]</scope>
    <source>
        <strain evidence="3">DSM 23127</strain>
    </source>
</reference>
<dbReference type="AlphaFoldDB" id="A0A1N7IKG0"/>
<dbReference type="InterPro" id="IPR036061">
    <property type="entry name" value="CheW-like_dom_sf"/>
</dbReference>
<dbReference type="PROSITE" id="PS50851">
    <property type="entry name" value="CHEW"/>
    <property type="match status" value="1"/>
</dbReference>
<dbReference type="InterPro" id="IPR039315">
    <property type="entry name" value="CheW"/>
</dbReference>
<feature type="domain" description="CheW-like" evidence="1">
    <location>
        <begin position="7"/>
        <end position="147"/>
    </location>
</feature>
<dbReference type="Gene3D" id="2.40.50.180">
    <property type="entry name" value="CheA-289, Domain 4"/>
    <property type="match status" value="1"/>
</dbReference>
<evidence type="ECO:0000313" key="2">
    <source>
        <dbReference type="EMBL" id="SIS37579.1"/>
    </source>
</evidence>
<dbReference type="SMART" id="SM00260">
    <property type="entry name" value="CheW"/>
    <property type="match status" value="1"/>
</dbReference>
<protein>
    <submittedName>
        <fullName evidence="2">Purine-binding chemotaxis protein CheW</fullName>
    </submittedName>
</protein>
<dbReference type="EMBL" id="FTOC01000001">
    <property type="protein sequence ID" value="SIS37579.1"/>
    <property type="molecule type" value="Genomic_DNA"/>
</dbReference>